<sequence>MDSIKNLFKLKHSSEPITEGDNTENAREQARITYYQSGYGASIKASGGAVTFGVCLRNLYFAFEDLCRKQVNEQGMLKQPYKEEQEEQRTELKKRETALAIYEEQKDEINNNIEGLKFEIVNVKQTPEKYGVDISKRPKAQFYIGLLILLPITIYLFVFYISASYSAFFKDFETDSLTAAIFDADALGKAARDGWLEVIFVGTIPFVFMGMGYLIHMFQKTKGSRKLNFKLYMIVALTFVFDVILAYIIENKIHNFDRVLGDEFSIIIAITSANFWGIIFAGFLVYIIWGAVFDFVMKEHENMDKIKEFIRYKNEELSNESVKKNNIISKIENVKQEIVSINGKISELQSKIEGFIFPIKEYLHYHYQYKEGWYQAINAELALPIKEKNELMSRCDEISEKHLSQLSLKEEMDYQHLVYTKN</sequence>
<organism evidence="3 4">
    <name type="scientific">Flavobacterium litorale</name>
    <dbReference type="NCBI Taxonomy" id="2856519"/>
    <lineage>
        <taxon>Bacteria</taxon>
        <taxon>Pseudomonadati</taxon>
        <taxon>Bacteroidota</taxon>
        <taxon>Flavobacteriia</taxon>
        <taxon>Flavobacteriales</taxon>
        <taxon>Flavobacteriaceae</taxon>
        <taxon>Flavobacterium</taxon>
    </lineage>
</organism>
<evidence type="ECO:0000256" key="1">
    <source>
        <dbReference type="SAM" id="Coils"/>
    </source>
</evidence>
<evidence type="ECO:0000313" key="3">
    <source>
        <dbReference type="EMBL" id="QYJ68261.1"/>
    </source>
</evidence>
<feature type="transmembrane region" description="Helical" evidence="2">
    <location>
        <begin position="264"/>
        <end position="297"/>
    </location>
</feature>
<keyword evidence="1" id="KW-0175">Coiled coil</keyword>
<feature type="transmembrane region" description="Helical" evidence="2">
    <location>
        <begin position="142"/>
        <end position="163"/>
    </location>
</feature>
<reference evidence="3 4" key="1">
    <citation type="submission" date="2021-07" db="EMBL/GenBank/DDBJ databases">
        <title>Flavobacterium WSW3-B6 sp.nov, isolated from seaweed.</title>
        <authorList>
            <person name="Muhammad N."/>
            <person name="Ho H."/>
            <person name="Lee Y.-J."/>
            <person name="Nguyen T."/>
            <person name="Ho J."/>
            <person name="Kim S.-G."/>
        </authorList>
    </citation>
    <scope>NUCLEOTIDE SEQUENCE [LARGE SCALE GENOMIC DNA]</scope>
    <source>
        <strain evidence="3 4">WSW3-B6</strain>
    </source>
</reference>
<evidence type="ECO:0000256" key="2">
    <source>
        <dbReference type="SAM" id="Phobius"/>
    </source>
</evidence>
<evidence type="ECO:0000313" key="4">
    <source>
        <dbReference type="Proteomes" id="UP000825381"/>
    </source>
</evidence>
<keyword evidence="2" id="KW-0812">Transmembrane</keyword>
<feature type="transmembrane region" description="Helical" evidence="2">
    <location>
        <begin position="227"/>
        <end position="249"/>
    </location>
</feature>
<dbReference type="Proteomes" id="UP000825381">
    <property type="component" value="Chromosome"/>
</dbReference>
<feature type="coiled-coil region" evidence="1">
    <location>
        <begin position="85"/>
        <end position="126"/>
    </location>
</feature>
<dbReference type="EMBL" id="CP080429">
    <property type="protein sequence ID" value="QYJ68261.1"/>
    <property type="molecule type" value="Genomic_DNA"/>
</dbReference>
<name>A0ABX8VCA4_9FLAO</name>
<protein>
    <submittedName>
        <fullName evidence="3">ABC transporter permease</fullName>
    </submittedName>
</protein>
<keyword evidence="2" id="KW-0472">Membrane</keyword>
<keyword evidence="2" id="KW-1133">Transmembrane helix</keyword>
<proteinExistence type="predicted"/>
<feature type="transmembrane region" description="Helical" evidence="2">
    <location>
        <begin position="195"/>
        <end position="215"/>
    </location>
</feature>
<accession>A0ABX8VCA4</accession>
<gene>
    <name evidence="3" type="ORF">K1I41_12155</name>
</gene>
<dbReference type="RefSeq" id="WP_220640604.1">
    <property type="nucleotide sequence ID" value="NZ_CP080429.1"/>
</dbReference>
<keyword evidence="4" id="KW-1185">Reference proteome</keyword>